<dbReference type="Gene3D" id="2.40.128.410">
    <property type="match status" value="1"/>
</dbReference>
<dbReference type="InterPro" id="IPR025347">
    <property type="entry name" value="DUF4251"/>
</dbReference>
<dbReference type="OrthoDB" id="1097715at2"/>
<feature type="chain" id="PRO_5022783940" evidence="1">
    <location>
        <begin position="23"/>
        <end position="167"/>
    </location>
</feature>
<reference evidence="2 3" key="1">
    <citation type="submission" date="2019-05" db="EMBL/GenBank/DDBJ databases">
        <title>Algicella ahnfeltiae gen. nov., sp. nov., a novel marine bacterium of the family Flavobacteriaceae isolated from a red alga.</title>
        <authorList>
            <person name="Nedashkovskaya O.I."/>
            <person name="Kukhlevskiy A.D."/>
            <person name="Kim S.-G."/>
            <person name="Zhukova N.V."/>
            <person name="Mikhailov V.V."/>
        </authorList>
    </citation>
    <scope>NUCLEOTIDE SEQUENCE [LARGE SCALE GENOMIC DNA]</scope>
    <source>
        <strain evidence="2 3">10Alg115</strain>
    </source>
</reference>
<sequence length="167" mass="19112">MKKNRLLFYCFMLVMTTTMLTAQSKKELKMQKKLAEYAKTKILVQKGQFVFKTSYIVTQKGDRTEAIGDGLLIEDDKAYANFPFIGNMNRGTLKGSNNIEFNTSETDFDIEYNDKRRKIFVKFEAKDKNESYSIYITILGTGKATVQISSSSRGIMSYEGEIQKVVI</sequence>
<dbReference type="KEGG" id="fbe:FF125_09630"/>
<proteinExistence type="predicted"/>
<organism evidence="2 3">
    <name type="scientific">Aureibaculum algae</name>
    <dbReference type="NCBI Taxonomy" id="2584122"/>
    <lineage>
        <taxon>Bacteria</taxon>
        <taxon>Pseudomonadati</taxon>
        <taxon>Bacteroidota</taxon>
        <taxon>Flavobacteriia</taxon>
        <taxon>Flavobacteriales</taxon>
        <taxon>Flavobacteriaceae</taxon>
        <taxon>Aureibaculum</taxon>
    </lineage>
</organism>
<keyword evidence="1" id="KW-0732">Signal</keyword>
<dbReference type="Pfam" id="PF14059">
    <property type="entry name" value="DUF4251"/>
    <property type="match status" value="1"/>
</dbReference>
<feature type="signal peptide" evidence="1">
    <location>
        <begin position="1"/>
        <end position="22"/>
    </location>
</feature>
<evidence type="ECO:0000256" key="1">
    <source>
        <dbReference type="SAM" id="SignalP"/>
    </source>
</evidence>
<dbReference type="EMBL" id="CP040749">
    <property type="protein sequence ID" value="QCX38680.1"/>
    <property type="molecule type" value="Genomic_DNA"/>
</dbReference>
<gene>
    <name evidence="2" type="ORF">FF125_09630</name>
</gene>
<keyword evidence="3" id="KW-1185">Reference proteome</keyword>
<name>A0A5B7TQW4_9FLAO</name>
<evidence type="ECO:0000313" key="3">
    <source>
        <dbReference type="Proteomes" id="UP000306229"/>
    </source>
</evidence>
<dbReference type="AlphaFoldDB" id="A0A5B7TQW4"/>
<evidence type="ECO:0000313" key="2">
    <source>
        <dbReference type="EMBL" id="QCX38680.1"/>
    </source>
</evidence>
<accession>A0A5B7TQW4</accession>
<dbReference type="RefSeq" id="WP_138949572.1">
    <property type="nucleotide sequence ID" value="NZ_CP040749.1"/>
</dbReference>
<dbReference type="Proteomes" id="UP000306229">
    <property type="component" value="Chromosome"/>
</dbReference>
<protein>
    <submittedName>
        <fullName evidence="2">DUF4251 domain-containing protein</fullName>
    </submittedName>
</protein>